<evidence type="ECO:0000313" key="5">
    <source>
        <dbReference type="EMBL" id="MCA6073891.1"/>
    </source>
</evidence>
<dbReference type="GO" id="GO:0016787">
    <property type="term" value="F:hydrolase activity"/>
    <property type="evidence" value="ECO:0007669"/>
    <property type="project" value="UniProtKB-KW"/>
</dbReference>
<comment type="cofactor">
    <cofactor evidence="1">
        <name>Mg(2+)</name>
        <dbReference type="ChEBI" id="CHEBI:18420"/>
    </cofactor>
</comment>
<name>A0A9X1KYR4_9BACT</name>
<keyword evidence="6" id="KW-1185">Reference proteome</keyword>
<dbReference type="PROSITE" id="PS51462">
    <property type="entry name" value="NUDIX"/>
    <property type="match status" value="1"/>
</dbReference>
<organism evidence="5 6">
    <name type="scientific">Fulvivirga sedimenti</name>
    <dbReference type="NCBI Taxonomy" id="2879465"/>
    <lineage>
        <taxon>Bacteria</taxon>
        <taxon>Pseudomonadati</taxon>
        <taxon>Bacteroidota</taxon>
        <taxon>Cytophagia</taxon>
        <taxon>Cytophagales</taxon>
        <taxon>Fulvivirgaceae</taxon>
        <taxon>Fulvivirga</taxon>
    </lineage>
</organism>
<protein>
    <submittedName>
        <fullName evidence="5">NUDIX hydrolase</fullName>
    </submittedName>
</protein>
<dbReference type="AlphaFoldDB" id="A0A9X1KYR4"/>
<sequence length="159" mass="18391">MNPELSQKFGNRIRVRVCGLLFDDERLLLVRHSGIGQENILWIPPGGGVDFGERLEDALIREFEEETGMRISVDRLLTMHEYIEPPLHAIEFFFLVTANPHQIPAKGTDPELKEKQIIQEVKYVTFKELAVMPGRFKHQILRKIDSAGALLNLERHFKF</sequence>
<dbReference type="InterPro" id="IPR000086">
    <property type="entry name" value="NUDIX_hydrolase_dom"/>
</dbReference>
<comment type="caution">
    <text evidence="5">The sequence shown here is derived from an EMBL/GenBank/DDBJ whole genome shotgun (WGS) entry which is preliminary data.</text>
</comment>
<dbReference type="Pfam" id="PF00293">
    <property type="entry name" value="NUDIX"/>
    <property type="match status" value="1"/>
</dbReference>
<gene>
    <name evidence="5" type="ORF">LDX50_03375</name>
</gene>
<evidence type="ECO:0000256" key="3">
    <source>
        <dbReference type="RuleBase" id="RU003476"/>
    </source>
</evidence>
<dbReference type="InterPro" id="IPR020084">
    <property type="entry name" value="NUDIX_hydrolase_CS"/>
</dbReference>
<dbReference type="InterPro" id="IPR015797">
    <property type="entry name" value="NUDIX_hydrolase-like_dom_sf"/>
</dbReference>
<proteinExistence type="inferred from homology"/>
<dbReference type="Proteomes" id="UP001139409">
    <property type="component" value="Unassembled WGS sequence"/>
</dbReference>
<accession>A0A9X1KYR4</accession>
<evidence type="ECO:0000259" key="4">
    <source>
        <dbReference type="PROSITE" id="PS51462"/>
    </source>
</evidence>
<dbReference type="SUPFAM" id="SSF55811">
    <property type="entry name" value="Nudix"/>
    <property type="match status" value="1"/>
</dbReference>
<evidence type="ECO:0000313" key="6">
    <source>
        <dbReference type="Proteomes" id="UP001139409"/>
    </source>
</evidence>
<keyword evidence="2 3" id="KW-0378">Hydrolase</keyword>
<dbReference type="PANTHER" id="PTHR43046:SF16">
    <property type="entry name" value="ADP-RIBOSE PYROPHOSPHATASE YJHB-RELATED"/>
    <property type="match status" value="1"/>
</dbReference>
<dbReference type="PANTHER" id="PTHR43046">
    <property type="entry name" value="GDP-MANNOSE MANNOSYL HYDROLASE"/>
    <property type="match status" value="1"/>
</dbReference>
<dbReference type="EMBL" id="JAIXNE010000001">
    <property type="protein sequence ID" value="MCA6073891.1"/>
    <property type="molecule type" value="Genomic_DNA"/>
</dbReference>
<feature type="domain" description="Nudix hydrolase" evidence="4">
    <location>
        <begin position="12"/>
        <end position="146"/>
    </location>
</feature>
<dbReference type="RefSeq" id="WP_225697001.1">
    <property type="nucleotide sequence ID" value="NZ_JAIXNE010000001.1"/>
</dbReference>
<reference evidence="5" key="1">
    <citation type="submission" date="2021-09" db="EMBL/GenBank/DDBJ databases">
        <title>Fulvivirga sp. isolated from coastal sediment.</title>
        <authorList>
            <person name="Yu H."/>
        </authorList>
    </citation>
    <scope>NUCLEOTIDE SEQUENCE</scope>
    <source>
        <strain evidence="5">1062</strain>
    </source>
</reference>
<evidence type="ECO:0000256" key="2">
    <source>
        <dbReference type="ARBA" id="ARBA00022801"/>
    </source>
</evidence>
<evidence type="ECO:0000256" key="1">
    <source>
        <dbReference type="ARBA" id="ARBA00001946"/>
    </source>
</evidence>
<dbReference type="PROSITE" id="PS00893">
    <property type="entry name" value="NUDIX_BOX"/>
    <property type="match status" value="1"/>
</dbReference>
<dbReference type="PRINTS" id="PR00502">
    <property type="entry name" value="NUDIXFAMILY"/>
</dbReference>
<dbReference type="Gene3D" id="3.90.79.10">
    <property type="entry name" value="Nucleoside Triphosphate Pyrophosphohydrolase"/>
    <property type="match status" value="1"/>
</dbReference>
<comment type="similarity">
    <text evidence="3">Belongs to the Nudix hydrolase family.</text>
</comment>
<dbReference type="InterPro" id="IPR020476">
    <property type="entry name" value="Nudix_hydrolase"/>
</dbReference>